<dbReference type="EnsemblPlants" id="evm.model.05.1187">
    <property type="protein sequence ID" value="cds.evm.model.05.1187"/>
    <property type="gene ID" value="evm.TU.05.1187"/>
</dbReference>
<proteinExistence type="predicted"/>
<evidence type="ECO:0000256" key="1">
    <source>
        <dbReference type="SAM" id="MobiDB-lite"/>
    </source>
</evidence>
<dbReference type="Proteomes" id="UP000596661">
    <property type="component" value="Chromosome 5"/>
</dbReference>
<accession>A0A803PKC6</accession>
<feature type="region of interest" description="Disordered" evidence="1">
    <location>
        <begin position="33"/>
        <end position="74"/>
    </location>
</feature>
<dbReference type="Gramene" id="evm.model.05.1187">
    <property type="protein sequence ID" value="cds.evm.model.05.1187"/>
    <property type="gene ID" value="evm.TU.05.1187"/>
</dbReference>
<dbReference type="EMBL" id="UZAU01000500">
    <property type="status" value="NOT_ANNOTATED_CDS"/>
    <property type="molecule type" value="Genomic_DNA"/>
</dbReference>
<organism evidence="2 3">
    <name type="scientific">Cannabis sativa</name>
    <name type="common">Hemp</name>
    <name type="synonym">Marijuana</name>
    <dbReference type="NCBI Taxonomy" id="3483"/>
    <lineage>
        <taxon>Eukaryota</taxon>
        <taxon>Viridiplantae</taxon>
        <taxon>Streptophyta</taxon>
        <taxon>Embryophyta</taxon>
        <taxon>Tracheophyta</taxon>
        <taxon>Spermatophyta</taxon>
        <taxon>Magnoliopsida</taxon>
        <taxon>eudicotyledons</taxon>
        <taxon>Gunneridae</taxon>
        <taxon>Pentapetalae</taxon>
        <taxon>rosids</taxon>
        <taxon>fabids</taxon>
        <taxon>Rosales</taxon>
        <taxon>Cannabaceae</taxon>
        <taxon>Cannabis</taxon>
    </lineage>
</organism>
<dbReference type="AlphaFoldDB" id="A0A803PKC6"/>
<protein>
    <submittedName>
        <fullName evidence="2">Uncharacterized protein</fullName>
    </submittedName>
</protein>
<name>A0A803PKC6_CANSA</name>
<evidence type="ECO:0000313" key="3">
    <source>
        <dbReference type="Proteomes" id="UP000596661"/>
    </source>
</evidence>
<reference evidence="2" key="2">
    <citation type="submission" date="2021-03" db="UniProtKB">
        <authorList>
            <consortium name="EnsemblPlants"/>
        </authorList>
    </citation>
    <scope>IDENTIFICATION</scope>
</reference>
<reference evidence="2" key="1">
    <citation type="submission" date="2018-11" db="EMBL/GenBank/DDBJ databases">
        <authorList>
            <person name="Grassa J C."/>
        </authorList>
    </citation>
    <scope>NUCLEOTIDE SEQUENCE [LARGE SCALE GENOMIC DNA]</scope>
</reference>
<sequence length="121" mass="13749">MQGHSMRLQDIEVLVHLDHNRLVVTRSTLEAQSIRENQAKINPNEGHNKRHQGGNNRDLNDFDSHNQGRVSLPPRMMLLSLPTRDDNPSHAMEEDVSKKDRVTISVTKLVGNNLCLSRIPI</sequence>
<keyword evidence="3" id="KW-1185">Reference proteome</keyword>
<evidence type="ECO:0000313" key="2">
    <source>
        <dbReference type="EnsemblPlants" id="cds.evm.model.05.1187"/>
    </source>
</evidence>